<accession>A0A8T1QV76</accession>
<feature type="chain" id="PRO_5035899469" evidence="1">
    <location>
        <begin position="23"/>
        <end position="106"/>
    </location>
</feature>
<dbReference type="Proteomes" id="UP000811609">
    <property type="component" value="Chromosome 4"/>
</dbReference>
<evidence type="ECO:0000313" key="2">
    <source>
        <dbReference type="EMBL" id="KAG6658275.1"/>
    </source>
</evidence>
<feature type="signal peptide" evidence="1">
    <location>
        <begin position="1"/>
        <end position="22"/>
    </location>
</feature>
<dbReference type="EMBL" id="CM031812">
    <property type="protein sequence ID" value="KAG6658275.1"/>
    <property type="molecule type" value="Genomic_DNA"/>
</dbReference>
<protein>
    <submittedName>
        <fullName evidence="2">Uncharacterized protein</fullName>
    </submittedName>
</protein>
<evidence type="ECO:0000256" key="1">
    <source>
        <dbReference type="SAM" id="SignalP"/>
    </source>
</evidence>
<name>A0A8T1QV76_CARIL</name>
<reference evidence="2" key="1">
    <citation type="submission" date="2020-12" db="EMBL/GenBank/DDBJ databases">
        <title>WGS assembly of Carya illinoinensis cv. Pawnee.</title>
        <authorList>
            <person name="Platts A."/>
            <person name="Shu S."/>
            <person name="Wright S."/>
            <person name="Barry K."/>
            <person name="Edger P."/>
            <person name="Pires J.C."/>
            <person name="Schmutz J."/>
        </authorList>
    </citation>
    <scope>NUCLEOTIDE SEQUENCE</scope>
    <source>
        <tissue evidence="2">Leaf</tissue>
    </source>
</reference>
<keyword evidence="3" id="KW-1185">Reference proteome</keyword>
<dbReference type="AlphaFoldDB" id="A0A8T1QV76"/>
<proteinExistence type="predicted"/>
<organism evidence="2 3">
    <name type="scientific">Carya illinoinensis</name>
    <name type="common">Pecan</name>
    <dbReference type="NCBI Taxonomy" id="32201"/>
    <lineage>
        <taxon>Eukaryota</taxon>
        <taxon>Viridiplantae</taxon>
        <taxon>Streptophyta</taxon>
        <taxon>Embryophyta</taxon>
        <taxon>Tracheophyta</taxon>
        <taxon>Spermatophyta</taxon>
        <taxon>Magnoliopsida</taxon>
        <taxon>eudicotyledons</taxon>
        <taxon>Gunneridae</taxon>
        <taxon>Pentapetalae</taxon>
        <taxon>rosids</taxon>
        <taxon>fabids</taxon>
        <taxon>Fagales</taxon>
        <taxon>Juglandaceae</taxon>
        <taxon>Carya</taxon>
    </lineage>
</organism>
<evidence type="ECO:0000313" key="3">
    <source>
        <dbReference type="Proteomes" id="UP000811609"/>
    </source>
</evidence>
<keyword evidence="1" id="KW-0732">Signal</keyword>
<sequence length="106" mass="12318">MCRCLCSADVLLAHLLFRVMEAAIFSHRWPQLKASSCYLDMDLLQKLRELHLTNKIAFQCNSAGYNPHWLEKKYNNRCLLTIQNLFVDIKDLESGEGTILTKNMRT</sequence>
<gene>
    <name evidence="2" type="ORF">CIPAW_04G149400</name>
</gene>
<comment type="caution">
    <text evidence="2">The sequence shown here is derived from an EMBL/GenBank/DDBJ whole genome shotgun (WGS) entry which is preliminary data.</text>
</comment>